<comment type="caution">
    <text evidence="2">The sequence shown here is derived from an EMBL/GenBank/DDBJ whole genome shotgun (WGS) entry which is preliminary data.</text>
</comment>
<keyword evidence="1" id="KW-0472">Membrane</keyword>
<accession>A0A0F9MZ23</accession>
<gene>
    <name evidence="2" type="ORF">LCGC14_1326110</name>
</gene>
<feature type="transmembrane region" description="Helical" evidence="1">
    <location>
        <begin position="6"/>
        <end position="27"/>
    </location>
</feature>
<keyword evidence="1" id="KW-0812">Transmembrane</keyword>
<reference evidence="2" key="1">
    <citation type="journal article" date="2015" name="Nature">
        <title>Complex archaea that bridge the gap between prokaryotes and eukaryotes.</title>
        <authorList>
            <person name="Spang A."/>
            <person name="Saw J.H."/>
            <person name="Jorgensen S.L."/>
            <person name="Zaremba-Niedzwiedzka K."/>
            <person name="Martijn J."/>
            <person name="Lind A.E."/>
            <person name="van Eijk R."/>
            <person name="Schleper C."/>
            <person name="Guy L."/>
            <person name="Ettema T.J."/>
        </authorList>
    </citation>
    <scope>NUCLEOTIDE SEQUENCE</scope>
</reference>
<dbReference type="AlphaFoldDB" id="A0A0F9MZ23"/>
<sequence>MEGVLLLLPVVGIALVVMTLIFFLLTWMGPSNG</sequence>
<dbReference type="EMBL" id="LAZR01007963">
    <property type="protein sequence ID" value="KKM81795.1"/>
    <property type="molecule type" value="Genomic_DNA"/>
</dbReference>
<proteinExistence type="predicted"/>
<organism evidence="2">
    <name type="scientific">marine sediment metagenome</name>
    <dbReference type="NCBI Taxonomy" id="412755"/>
    <lineage>
        <taxon>unclassified sequences</taxon>
        <taxon>metagenomes</taxon>
        <taxon>ecological metagenomes</taxon>
    </lineage>
</organism>
<evidence type="ECO:0000313" key="2">
    <source>
        <dbReference type="EMBL" id="KKM81795.1"/>
    </source>
</evidence>
<name>A0A0F9MZ23_9ZZZZ</name>
<protein>
    <submittedName>
        <fullName evidence="2">Uncharacterized protein</fullName>
    </submittedName>
</protein>
<keyword evidence="1" id="KW-1133">Transmembrane helix</keyword>
<evidence type="ECO:0000256" key="1">
    <source>
        <dbReference type="SAM" id="Phobius"/>
    </source>
</evidence>